<keyword evidence="7" id="KW-1185">Reference proteome</keyword>
<evidence type="ECO:0000313" key="6">
    <source>
        <dbReference type="EMBL" id="BCD96324.1"/>
    </source>
</evidence>
<dbReference type="GO" id="GO:0006351">
    <property type="term" value="P:DNA-templated transcription"/>
    <property type="evidence" value="ECO:0007669"/>
    <property type="project" value="TreeGrafter"/>
</dbReference>
<protein>
    <recommendedName>
        <fullName evidence="5">HTH lysR-type domain-containing protein</fullName>
    </recommendedName>
</protein>
<dbReference type="InterPro" id="IPR058163">
    <property type="entry name" value="LysR-type_TF_proteobact-type"/>
</dbReference>
<dbReference type="EMBL" id="AP023086">
    <property type="protein sequence ID" value="BCD96324.1"/>
    <property type="molecule type" value="Genomic_DNA"/>
</dbReference>
<keyword evidence="4" id="KW-0804">Transcription</keyword>
<dbReference type="InterPro" id="IPR036388">
    <property type="entry name" value="WH-like_DNA-bd_sf"/>
</dbReference>
<evidence type="ECO:0000259" key="5">
    <source>
        <dbReference type="PROSITE" id="PS50931"/>
    </source>
</evidence>
<organism evidence="6 7">
    <name type="scientific">Marinagarivorans cellulosilyticus</name>
    <dbReference type="NCBI Taxonomy" id="2721545"/>
    <lineage>
        <taxon>Bacteria</taxon>
        <taxon>Pseudomonadati</taxon>
        <taxon>Pseudomonadota</taxon>
        <taxon>Gammaproteobacteria</taxon>
        <taxon>Cellvibrionales</taxon>
        <taxon>Cellvibrionaceae</taxon>
        <taxon>Marinagarivorans</taxon>
    </lineage>
</organism>
<reference evidence="6 7" key="1">
    <citation type="journal article" date="2022" name="IScience">
        <title>An ultrasensitive nanofiber-based assay for enzymatic hydrolysis and deep-sea microbial degradation of cellulose.</title>
        <authorList>
            <person name="Tsudome M."/>
            <person name="Tachioka M."/>
            <person name="Miyazaki M."/>
            <person name="Uchimura K."/>
            <person name="Tsuda M."/>
            <person name="Takaki Y."/>
            <person name="Deguchi S."/>
        </authorList>
    </citation>
    <scope>NUCLEOTIDE SEQUENCE [LARGE SCALE GENOMIC DNA]</scope>
    <source>
        <strain evidence="6 7">GE09</strain>
    </source>
</reference>
<dbReference type="Pfam" id="PF00126">
    <property type="entry name" value="HTH_1"/>
    <property type="match status" value="1"/>
</dbReference>
<dbReference type="AlphaFoldDB" id="A0AAN1WEV8"/>
<dbReference type="GO" id="GO:0003700">
    <property type="term" value="F:DNA-binding transcription factor activity"/>
    <property type="evidence" value="ECO:0007669"/>
    <property type="project" value="InterPro"/>
</dbReference>
<dbReference type="PANTHER" id="PTHR30537">
    <property type="entry name" value="HTH-TYPE TRANSCRIPTIONAL REGULATOR"/>
    <property type="match status" value="1"/>
</dbReference>
<keyword evidence="3" id="KW-0238">DNA-binding</keyword>
<dbReference type="KEGG" id="marq:MARGE09_P0524"/>
<dbReference type="FunFam" id="1.10.10.10:FF:000001">
    <property type="entry name" value="LysR family transcriptional regulator"/>
    <property type="match status" value="1"/>
</dbReference>
<dbReference type="Pfam" id="PF03466">
    <property type="entry name" value="LysR_substrate"/>
    <property type="match status" value="1"/>
</dbReference>
<dbReference type="InterPro" id="IPR000847">
    <property type="entry name" value="LysR_HTH_N"/>
</dbReference>
<dbReference type="RefSeq" id="WP_236985825.1">
    <property type="nucleotide sequence ID" value="NZ_AP023086.1"/>
</dbReference>
<dbReference type="PROSITE" id="PS50931">
    <property type="entry name" value="HTH_LYSR"/>
    <property type="match status" value="1"/>
</dbReference>
<gene>
    <name evidence="6" type="ORF">MARGE09_P0524</name>
</gene>
<comment type="similarity">
    <text evidence="1">Belongs to the LysR transcriptional regulatory family.</text>
</comment>
<evidence type="ECO:0000313" key="7">
    <source>
        <dbReference type="Proteomes" id="UP001320119"/>
    </source>
</evidence>
<accession>A0AAN1WEV8</accession>
<dbReference type="InterPro" id="IPR005119">
    <property type="entry name" value="LysR_subst-bd"/>
</dbReference>
<dbReference type="Proteomes" id="UP001320119">
    <property type="component" value="Chromosome"/>
</dbReference>
<sequence length="300" mass="33736">MKTENLKRIAALIAVADNQSLTLAADRLGCSKAYLSQQIKKLEAHYQVQLFHRTTRQLKLTVAGSAFVNECRQAIQLVEQAETNLQAVQASISGVIQITSVGGIFGEQYIAPAIMSFMQQHPNIQVLLDFSSTHQNLIASQFDMAIRMGPLDDSSLVARQLCLYRPTMVASPKYLESYGEPQHPRELAKHRIIAGSLTNWSFTKGQEHCEYKVQPQLSCANGHIMMAACEEGLGIGRLPSLYVEEAIKHGRLVAIMQDWHQQESPCNIVYPPGRYRLERVKLLVEWILQHHKSTTKKPPY</sequence>
<dbReference type="CDD" id="cd08422">
    <property type="entry name" value="PBP2_CrgA_like"/>
    <property type="match status" value="1"/>
</dbReference>
<keyword evidence="2" id="KW-0805">Transcription regulation</keyword>
<dbReference type="SUPFAM" id="SSF53850">
    <property type="entry name" value="Periplasmic binding protein-like II"/>
    <property type="match status" value="1"/>
</dbReference>
<proteinExistence type="inferred from homology"/>
<evidence type="ECO:0000256" key="3">
    <source>
        <dbReference type="ARBA" id="ARBA00023125"/>
    </source>
</evidence>
<dbReference type="InterPro" id="IPR036390">
    <property type="entry name" value="WH_DNA-bd_sf"/>
</dbReference>
<name>A0AAN1WEV8_9GAMM</name>
<feature type="domain" description="HTH lysR-type" evidence="5">
    <location>
        <begin position="4"/>
        <end position="61"/>
    </location>
</feature>
<dbReference type="GO" id="GO:0043565">
    <property type="term" value="F:sequence-specific DNA binding"/>
    <property type="evidence" value="ECO:0007669"/>
    <property type="project" value="TreeGrafter"/>
</dbReference>
<dbReference type="Gene3D" id="3.40.190.290">
    <property type="match status" value="1"/>
</dbReference>
<dbReference type="Gene3D" id="1.10.10.10">
    <property type="entry name" value="Winged helix-like DNA-binding domain superfamily/Winged helix DNA-binding domain"/>
    <property type="match status" value="1"/>
</dbReference>
<evidence type="ECO:0000256" key="1">
    <source>
        <dbReference type="ARBA" id="ARBA00009437"/>
    </source>
</evidence>
<evidence type="ECO:0000256" key="4">
    <source>
        <dbReference type="ARBA" id="ARBA00023163"/>
    </source>
</evidence>
<dbReference type="PANTHER" id="PTHR30537:SF5">
    <property type="entry name" value="HTH-TYPE TRANSCRIPTIONAL ACTIVATOR TTDR-RELATED"/>
    <property type="match status" value="1"/>
</dbReference>
<dbReference type="SUPFAM" id="SSF46785">
    <property type="entry name" value="Winged helix' DNA-binding domain"/>
    <property type="match status" value="1"/>
</dbReference>
<evidence type="ECO:0000256" key="2">
    <source>
        <dbReference type="ARBA" id="ARBA00023015"/>
    </source>
</evidence>